<comment type="caution">
    <text evidence="1">The sequence shown here is derived from an EMBL/GenBank/DDBJ whole genome shotgun (WGS) entry which is preliminary data.</text>
</comment>
<dbReference type="RefSeq" id="WP_143601926.1">
    <property type="nucleotide sequence ID" value="NZ_CAUPHE010000036.1"/>
</dbReference>
<accession>A0AAW6ZKA1</accession>
<reference evidence="1" key="1">
    <citation type="submission" date="2023-05" db="EMBL/GenBank/DDBJ databases">
        <title>Genomic Catalog of Human Bladder Bacteria.</title>
        <authorList>
            <person name="Du J."/>
        </authorList>
    </citation>
    <scope>NUCLEOTIDE SEQUENCE</scope>
    <source>
        <strain evidence="1">UMB1304A</strain>
    </source>
</reference>
<proteinExistence type="predicted"/>
<name>A0AAW6ZKA1_9ACTO</name>
<organism evidence="1 2">
    <name type="scientific">Trueperella bernardiae</name>
    <dbReference type="NCBI Taxonomy" id="59561"/>
    <lineage>
        <taxon>Bacteria</taxon>
        <taxon>Bacillati</taxon>
        <taxon>Actinomycetota</taxon>
        <taxon>Actinomycetes</taxon>
        <taxon>Actinomycetales</taxon>
        <taxon>Actinomycetaceae</taxon>
        <taxon>Trueperella</taxon>
    </lineage>
</organism>
<dbReference type="PROSITE" id="PS51257">
    <property type="entry name" value="PROKAR_LIPOPROTEIN"/>
    <property type="match status" value="1"/>
</dbReference>
<evidence type="ECO:0008006" key="3">
    <source>
        <dbReference type="Google" id="ProtNLM"/>
    </source>
</evidence>
<dbReference type="Proteomes" id="UP001225576">
    <property type="component" value="Unassembled WGS sequence"/>
</dbReference>
<evidence type="ECO:0000313" key="2">
    <source>
        <dbReference type="Proteomes" id="UP001225576"/>
    </source>
</evidence>
<sequence>MSARLMRSPLGLAVVLALAGCSVGGADALWSIPVGGLYNVQFADLGDVVVIPRGQAIEGYDTSGTQLWSVTLADEAESCVAAGAGAMCVAGTQIFVGRDGQAVARPDLAFIAQAGDKAYYARGDADGVVLIEADADAPIDQLGGEVLARYEGRTSYLPDGTPVERADSYPEPLQRLLDVGVLDADSPWLNPAGIASIARPLADGFVVVEAGQITVSDVEPTVLTLFDLDGNETARLEATPALTMNLSPRWTLATLEQIVEEANALDTSRAFVFDDARVVGFEQALTDSVAPGYADVEALIVGGQMLRFDAIRPETLQLSVLDYPYVSVAGTGSGSVVATFDIVTGERVIEASCWQNGAVYCATPTELSKIDLSGRS</sequence>
<gene>
    <name evidence="1" type="ORF">QP858_01145</name>
</gene>
<evidence type="ECO:0000313" key="1">
    <source>
        <dbReference type="EMBL" id="MDK8601068.1"/>
    </source>
</evidence>
<dbReference type="EMBL" id="JASPDQ010000002">
    <property type="protein sequence ID" value="MDK8601068.1"/>
    <property type="molecule type" value="Genomic_DNA"/>
</dbReference>
<protein>
    <recommendedName>
        <fullName evidence="3">PQQ enzyme repeat protein</fullName>
    </recommendedName>
</protein>
<dbReference type="AlphaFoldDB" id="A0AAW6ZKA1"/>